<dbReference type="EC" id="6.1.1.15" evidence="3"/>
<dbReference type="InterPro" id="IPR023717">
    <property type="entry name" value="Pro-tRNA-Synthase_IIa_type1"/>
</dbReference>
<evidence type="ECO:0000256" key="3">
    <source>
        <dbReference type="ARBA" id="ARBA00012831"/>
    </source>
</evidence>
<dbReference type="NCBIfam" id="TIGR00409">
    <property type="entry name" value="proS_fam_II"/>
    <property type="match status" value="1"/>
</dbReference>
<name>A0AA35SYD6_GEOBA</name>
<evidence type="ECO:0000256" key="11">
    <source>
        <dbReference type="ARBA" id="ARBA00031612"/>
    </source>
</evidence>
<accession>A0AA35SYD6</accession>
<evidence type="ECO:0000256" key="7">
    <source>
        <dbReference type="ARBA" id="ARBA00022840"/>
    </source>
</evidence>
<dbReference type="InterPro" id="IPR033730">
    <property type="entry name" value="ProRS_core_prok"/>
</dbReference>
<dbReference type="GO" id="GO:0005829">
    <property type="term" value="C:cytosol"/>
    <property type="evidence" value="ECO:0007669"/>
    <property type="project" value="TreeGrafter"/>
</dbReference>
<evidence type="ECO:0000256" key="8">
    <source>
        <dbReference type="ARBA" id="ARBA00022917"/>
    </source>
</evidence>
<dbReference type="CDD" id="cd00779">
    <property type="entry name" value="ProRS_core_prok"/>
    <property type="match status" value="1"/>
</dbReference>
<evidence type="ECO:0000256" key="5">
    <source>
        <dbReference type="ARBA" id="ARBA00022598"/>
    </source>
</evidence>
<organism evidence="14 15">
    <name type="scientific">Geodia barretti</name>
    <name type="common">Barrett's horny sponge</name>
    <dbReference type="NCBI Taxonomy" id="519541"/>
    <lineage>
        <taxon>Eukaryota</taxon>
        <taxon>Metazoa</taxon>
        <taxon>Porifera</taxon>
        <taxon>Demospongiae</taxon>
        <taxon>Heteroscleromorpha</taxon>
        <taxon>Tetractinellida</taxon>
        <taxon>Astrophorina</taxon>
        <taxon>Geodiidae</taxon>
        <taxon>Geodia</taxon>
    </lineage>
</organism>
<dbReference type="PANTHER" id="PTHR42753:SF2">
    <property type="entry name" value="PROLINE--TRNA LIGASE"/>
    <property type="match status" value="1"/>
</dbReference>
<dbReference type="Pfam" id="PF03129">
    <property type="entry name" value="HGTP_anticodon"/>
    <property type="match status" value="1"/>
</dbReference>
<dbReference type="Proteomes" id="UP001174909">
    <property type="component" value="Unassembled WGS sequence"/>
</dbReference>
<dbReference type="InterPro" id="IPR002316">
    <property type="entry name" value="Pro-tRNA-ligase_IIa"/>
</dbReference>
<evidence type="ECO:0000313" key="14">
    <source>
        <dbReference type="EMBL" id="CAI8037653.1"/>
    </source>
</evidence>
<dbReference type="NCBIfam" id="NF006625">
    <property type="entry name" value="PRK09194.1"/>
    <property type="match status" value="1"/>
</dbReference>
<dbReference type="SUPFAM" id="SSF55826">
    <property type="entry name" value="YbaK/ProRS associated domain"/>
    <property type="match status" value="1"/>
</dbReference>
<dbReference type="Gene3D" id="3.90.960.10">
    <property type="entry name" value="YbaK/aminoacyl-tRNA synthetase-associated domain"/>
    <property type="match status" value="1"/>
</dbReference>
<dbReference type="GO" id="GO:0005524">
    <property type="term" value="F:ATP binding"/>
    <property type="evidence" value="ECO:0007669"/>
    <property type="project" value="UniProtKB-KW"/>
</dbReference>
<dbReference type="SUPFAM" id="SSF52954">
    <property type="entry name" value="Class II aaRS ABD-related"/>
    <property type="match status" value="1"/>
</dbReference>
<dbReference type="CDD" id="cd00861">
    <property type="entry name" value="ProRS_anticodon_short"/>
    <property type="match status" value="1"/>
</dbReference>
<keyword evidence="15" id="KW-1185">Reference proteome</keyword>
<comment type="subunit">
    <text evidence="2">Homodimer.</text>
</comment>
<dbReference type="PROSITE" id="PS50862">
    <property type="entry name" value="AA_TRNA_LIGASE_II"/>
    <property type="match status" value="1"/>
</dbReference>
<dbReference type="InterPro" id="IPR006195">
    <property type="entry name" value="aa-tRNA-synth_II"/>
</dbReference>
<dbReference type="InterPro" id="IPR044140">
    <property type="entry name" value="ProRS_anticodon_short"/>
</dbReference>
<evidence type="ECO:0000256" key="1">
    <source>
        <dbReference type="ARBA" id="ARBA00004496"/>
    </source>
</evidence>
<keyword evidence="8" id="KW-0648">Protein biosynthesis</keyword>
<dbReference type="GO" id="GO:0006433">
    <property type="term" value="P:prolyl-tRNA aminoacylation"/>
    <property type="evidence" value="ECO:0007669"/>
    <property type="project" value="InterPro"/>
</dbReference>
<keyword evidence="4" id="KW-0963">Cytoplasm</keyword>
<comment type="caution">
    <text evidence="14">The sequence shown here is derived from an EMBL/GenBank/DDBJ whole genome shotgun (WGS) entry which is preliminary data.</text>
</comment>
<sequence length="543" mass="59738">MFGKTQRNDPAEAELASHRLMLRAGMIYQVSAGVYSYMPLALRTLRKIEQIIREEIDAAGGQEVMMSALQPLEFWEQSGRSEAMGNELFRLHDRRDRPLVLAPTHEELLTYMVKANVNSYRDLPLIIYQIQTKFRDEPRPRGGLIRVREFDMKDAYSFDVDQDGLDVSYDAMAQAYRNIFSRCGLETIEVEADSGAIGGKDSSEFILIADAGEDTIVLCPSGDYAANAEKAVFAKPQQDAEPLLPIEEAHTPGIKTIDELSKYLKEPARKTLKAVFYMAMGELVFVVIRGDLEVNEVKLSNVLGGAPGLRLASPEEVQEHGLTAGSASPIGLNGIKVVADDSVDMGSNFLAGANKPDYHLRNTNHHRDFEADIVDDIALAQRGDSCENWARATAMFWIAHYPDENGEPHLILMGCYGIGVGRLLGATIEQNHDENGMVLPATIAPYDVSLVALNMQNETVAESAQALYDELRGAGLEVLFDDRNESAGVKFNDADLIGLPIRLVVSLRNIRDSVVEVKRRSSSEAETVATTDVATEVKAMLAG</sequence>
<feature type="domain" description="Aminoacyl-transfer RNA synthetases class-II family profile" evidence="13">
    <location>
        <begin position="1"/>
        <end position="440"/>
    </location>
</feature>
<dbReference type="InterPro" id="IPR004500">
    <property type="entry name" value="Pro-tRNA-synth_IIa_bac-type"/>
</dbReference>
<evidence type="ECO:0000256" key="9">
    <source>
        <dbReference type="ARBA" id="ARBA00023146"/>
    </source>
</evidence>
<dbReference type="Pfam" id="PF04073">
    <property type="entry name" value="tRNA_edit"/>
    <property type="match status" value="1"/>
</dbReference>
<gene>
    <name evidence="14" type="ORF">GBAR_LOCUS21067</name>
</gene>
<proteinExistence type="inferred from homology"/>
<dbReference type="PRINTS" id="PR01046">
    <property type="entry name" value="TRNASYNTHPRO"/>
</dbReference>
<dbReference type="InterPro" id="IPR007214">
    <property type="entry name" value="YbaK/aa-tRNA-synth-assoc-dom"/>
</dbReference>
<dbReference type="PANTHER" id="PTHR42753">
    <property type="entry name" value="MITOCHONDRIAL RIBOSOME PROTEIN L39/PROLYL-TRNA LIGASE FAMILY MEMBER"/>
    <property type="match status" value="1"/>
</dbReference>
<dbReference type="Gene3D" id="3.30.930.10">
    <property type="entry name" value="Bira Bifunctional Protein, Domain 2"/>
    <property type="match status" value="2"/>
</dbReference>
<protein>
    <recommendedName>
        <fullName evidence="3">proline--tRNA ligase</fullName>
        <ecNumber evidence="3">6.1.1.15</ecNumber>
    </recommendedName>
    <alternativeName>
        <fullName evidence="11">PrdX deacylase domain-containing protein 1</fullName>
    </alternativeName>
    <alternativeName>
        <fullName evidence="10">Prolyl-tRNA synthetase</fullName>
    </alternativeName>
</protein>
<keyword evidence="6" id="KW-0547">Nucleotide-binding</keyword>
<evidence type="ECO:0000256" key="10">
    <source>
        <dbReference type="ARBA" id="ARBA00029731"/>
    </source>
</evidence>
<dbReference type="Pfam" id="PF00587">
    <property type="entry name" value="tRNA-synt_2b"/>
    <property type="match status" value="1"/>
</dbReference>
<dbReference type="HAMAP" id="MF_01569">
    <property type="entry name" value="Pro_tRNA_synth_type1"/>
    <property type="match status" value="1"/>
</dbReference>
<reference evidence="14" key="1">
    <citation type="submission" date="2023-03" db="EMBL/GenBank/DDBJ databases">
        <authorList>
            <person name="Steffen K."/>
            <person name="Cardenas P."/>
        </authorList>
    </citation>
    <scope>NUCLEOTIDE SEQUENCE</scope>
</reference>
<dbReference type="EMBL" id="CASHTH010002955">
    <property type="protein sequence ID" value="CAI8037653.1"/>
    <property type="molecule type" value="Genomic_DNA"/>
</dbReference>
<keyword evidence="9" id="KW-0030">Aminoacyl-tRNA synthetase</keyword>
<dbReference type="InterPro" id="IPR036754">
    <property type="entry name" value="YbaK/aa-tRNA-synt-asso_dom_sf"/>
</dbReference>
<dbReference type="InterPro" id="IPR050062">
    <property type="entry name" value="Pro-tRNA_synthetase"/>
</dbReference>
<evidence type="ECO:0000256" key="2">
    <source>
        <dbReference type="ARBA" id="ARBA00011738"/>
    </source>
</evidence>
<keyword evidence="7" id="KW-0067">ATP-binding</keyword>
<dbReference type="GO" id="GO:0002161">
    <property type="term" value="F:aminoacyl-tRNA deacylase activity"/>
    <property type="evidence" value="ECO:0007669"/>
    <property type="project" value="InterPro"/>
</dbReference>
<evidence type="ECO:0000256" key="12">
    <source>
        <dbReference type="ARBA" id="ARBA00047671"/>
    </source>
</evidence>
<dbReference type="Gene3D" id="3.40.50.800">
    <property type="entry name" value="Anticodon-binding domain"/>
    <property type="match status" value="1"/>
</dbReference>
<dbReference type="InterPro" id="IPR002314">
    <property type="entry name" value="aa-tRNA-synt_IIb"/>
</dbReference>
<comment type="subcellular location">
    <subcellularLocation>
        <location evidence="1">Cytoplasm</location>
    </subcellularLocation>
</comment>
<evidence type="ECO:0000256" key="4">
    <source>
        <dbReference type="ARBA" id="ARBA00022490"/>
    </source>
</evidence>
<evidence type="ECO:0000313" key="15">
    <source>
        <dbReference type="Proteomes" id="UP001174909"/>
    </source>
</evidence>
<evidence type="ECO:0000256" key="6">
    <source>
        <dbReference type="ARBA" id="ARBA00022741"/>
    </source>
</evidence>
<dbReference type="AlphaFoldDB" id="A0AA35SYD6"/>
<dbReference type="InterPro" id="IPR036621">
    <property type="entry name" value="Anticodon-bd_dom_sf"/>
</dbReference>
<dbReference type="InterPro" id="IPR045864">
    <property type="entry name" value="aa-tRNA-synth_II/BPL/LPL"/>
</dbReference>
<comment type="catalytic activity">
    <reaction evidence="12">
        <text>tRNA(Pro) + L-proline + ATP = L-prolyl-tRNA(Pro) + AMP + diphosphate</text>
        <dbReference type="Rhea" id="RHEA:14305"/>
        <dbReference type="Rhea" id="RHEA-COMP:9700"/>
        <dbReference type="Rhea" id="RHEA-COMP:9702"/>
        <dbReference type="ChEBI" id="CHEBI:30616"/>
        <dbReference type="ChEBI" id="CHEBI:33019"/>
        <dbReference type="ChEBI" id="CHEBI:60039"/>
        <dbReference type="ChEBI" id="CHEBI:78442"/>
        <dbReference type="ChEBI" id="CHEBI:78532"/>
        <dbReference type="ChEBI" id="CHEBI:456215"/>
        <dbReference type="EC" id="6.1.1.15"/>
    </reaction>
</comment>
<dbReference type="GO" id="GO:0004827">
    <property type="term" value="F:proline-tRNA ligase activity"/>
    <property type="evidence" value="ECO:0007669"/>
    <property type="project" value="UniProtKB-EC"/>
</dbReference>
<evidence type="ECO:0000259" key="13">
    <source>
        <dbReference type="PROSITE" id="PS50862"/>
    </source>
</evidence>
<keyword evidence="5 14" id="KW-0436">Ligase</keyword>
<dbReference type="CDD" id="cd04334">
    <property type="entry name" value="ProRS-INS"/>
    <property type="match status" value="1"/>
</dbReference>
<dbReference type="InterPro" id="IPR004154">
    <property type="entry name" value="Anticodon-bd"/>
</dbReference>
<dbReference type="SUPFAM" id="SSF55681">
    <property type="entry name" value="Class II aaRS and biotin synthetases"/>
    <property type="match status" value="1"/>
</dbReference>